<evidence type="ECO:0000313" key="2">
    <source>
        <dbReference type="Proteomes" id="UP001732700"/>
    </source>
</evidence>
<dbReference type="EnsemblPlants" id="AVESA.00010b.r2.7AG1203840.1">
    <property type="protein sequence ID" value="AVESA.00010b.r2.7AG1203840.1.CDS"/>
    <property type="gene ID" value="AVESA.00010b.r2.7AG1203840"/>
</dbReference>
<evidence type="ECO:0000313" key="1">
    <source>
        <dbReference type="EnsemblPlants" id="AVESA.00010b.r2.7AG1203840.1.CDS"/>
    </source>
</evidence>
<protein>
    <submittedName>
        <fullName evidence="1">Uncharacterized protein</fullName>
    </submittedName>
</protein>
<name>A0ACD5ZJT4_AVESA</name>
<keyword evidence="2" id="KW-1185">Reference proteome</keyword>
<sequence>MSESESEEARTPPHVQPGFVEGMSLLEPSYDKVHRGRILAEGIKPLVPLRLRYHGHFQEMMRYDDRYMVHIKALGLLPFIHMVNRGSPHMNPAAITALVDRWRPETHSFHLRTGEMTVTLQDMSMILALPIQGDPLCINTGSDGWRERMCGLTGGKCPGDTINSKGEKLRVTAGATFKWIAQNFSTCPENASEDEIIIYARVYVWYVITKTIFADGKGNMAHWHWLKALTVMDKKWSWGSAALAFLYRQLDEACRRTGAEAYIGGPLLLLSVWMWERFPVGRPKRMPSKPYSDGGERLKWPTWAYNWDVVSKPPTDLQNAYMRYTNEFDNLLPEQVVWEVYGPRDNFGCEEFRLNPQCDAERNLWYMECPMICMWVVEHYIPQRVMRQFGLYQATPPDYQDTDEALHRKQAQKLRRFANLLGCRDPEVVATSSKEPAKSTSREESSPDDEQSSTAEDEEVPDDMSLEKYQRKVRSAIKLSPRNLPIVESDPEDEPRQKKIAPRRGGKSKRARK</sequence>
<dbReference type="Proteomes" id="UP001732700">
    <property type="component" value="Chromosome 7A"/>
</dbReference>
<proteinExistence type="predicted"/>
<organism evidence="1 2">
    <name type="scientific">Avena sativa</name>
    <name type="common">Oat</name>
    <dbReference type="NCBI Taxonomy" id="4498"/>
    <lineage>
        <taxon>Eukaryota</taxon>
        <taxon>Viridiplantae</taxon>
        <taxon>Streptophyta</taxon>
        <taxon>Embryophyta</taxon>
        <taxon>Tracheophyta</taxon>
        <taxon>Spermatophyta</taxon>
        <taxon>Magnoliopsida</taxon>
        <taxon>Liliopsida</taxon>
        <taxon>Poales</taxon>
        <taxon>Poaceae</taxon>
        <taxon>BOP clade</taxon>
        <taxon>Pooideae</taxon>
        <taxon>Poodae</taxon>
        <taxon>Poeae</taxon>
        <taxon>Poeae Chloroplast Group 1 (Aveneae type)</taxon>
        <taxon>Aveninae</taxon>
        <taxon>Avena</taxon>
    </lineage>
</organism>
<reference evidence="1" key="2">
    <citation type="submission" date="2025-09" db="UniProtKB">
        <authorList>
            <consortium name="EnsemblPlants"/>
        </authorList>
    </citation>
    <scope>IDENTIFICATION</scope>
</reference>
<accession>A0ACD5ZJT4</accession>
<reference evidence="1" key="1">
    <citation type="submission" date="2021-05" db="EMBL/GenBank/DDBJ databases">
        <authorList>
            <person name="Scholz U."/>
            <person name="Mascher M."/>
            <person name="Fiebig A."/>
        </authorList>
    </citation>
    <scope>NUCLEOTIDE SEQUENCE [LARGE SCALE GENOMIC DNA]</scope>
</reference>